<dbReference type="InterPro" id="IPR019557">
    <property type="entry name" value="AminoTfrase-like_pln_mobile"/>
</dbReference>
<keyword evidence="3" id="KW-1185">Reference proteome</keyword>
<dbReference type="Proteomes" id="UP001054821">
    <property type="component" value="Chromosome 6"/>
</dbReference>
<protein>
    <recommendedName>
        <fullName evidence="1">Aminotransferase-like plant mobile domain-containing protein</fullName>
    </recommendedName>
</protein>
<dbReference type="AlphaFoldDB" id="A0AAD4VEW0"/>
<evidence type="ECO:0000259" key="1">
    <source>
        <dbReference type="Pfam" id="PF10536"/>
    </source>
</evidence>
<reference evidence="2 3" key="1">
    <citation type="journal article" date="2022" name="G3 (Bethesda)">
        <title>Whole-genome sequence and methylome profiling of the almond [Prunus dulcis (Mill.) D.A. Webb] cultivar 'Nonpareil'.</title>
        <authorList>
            <person name="D'Amico-Willman K.M."/>
            <person name="Ouma W.Z."/>
            <person name="Meulia T."/>
            <person name="Sideli G.M."/>
            <person name="Gradziel T.M."/>
            <person name="Fresnedo-Ramirez J."/>
        </authorList>
    </citation>
    <scope>NUCLEOTIDE SEQUENCE [LARGE SCALE GENOMIC DNA]</scope>
    <source>
        <strain evidence="2">Clone GOH B32 T37-40</strain>
    </source>
</reference>
<evidence type="ECO:0000313" key="2">
    <source>
        <dbReference type="EMBL" id="KAI5323233.1"/>
    </source>
</evidence>
<evidence type="ECO:0000313" key="3">
    <source>
        <dbReference type="Proteomes" id="UP001054821"/>
    </source>
</evidence>
<name>A0AAD4VEW0_PRUDU</name>
<comment type="caution">
    <text evidence="2">The sequence shown here is derived from an EMBL/GenBank/DDBJ whole genome shotgun (WGS) entry which is preliminary data.</text>
</comment>
<gene>
    <name evidence="2" type="ORF">L3X38_032305</name>
</gene>
<dbReference type="Pfam" id="PF10536">
    <property type="entry name" value="PMD"/>
    <property type="match status" value="1"/>
</dbReference>
<feature type="domain" description="Aminotransferase-like plant mobile" evidence="1">
    <location>
        <begin position="86"/>
        <end position="148"/>
    </location>
</feature>
<accession>A0AAD4VEW0</accession>
<sequence length="160" mass="17989">MSSPKTRANSSSSLQPPAYLTGYGVDQLAIKVRSKLYPYAQKNLDENSSALPSHTWVSKNLSRSYPTSEVRNSTVKWSDWIDKLLPRDENLLAVALCFWNSASNTFDFRVGPMTLTLLDMAQIFGFRPHGRPADAVGDYHKRKNEEKLPKPFNISPATIN</sequence>
<proteinExistence type="predicted"/>
<organism evidence="2 3">
    <name type="scientific">Prunus dulcis</name>
    <name type="common">Almond</name>
    <name type="synonym">Amygdalus dulcis</name>
    <dbReference type="NCBI Taxonomy" id="3755"/>
    <lineage>
        <taxon>Eukaryota</taxon>
        <taxon>Viridiplantae</taxon>
        <taxon>Streptophyta</taxon>
        <taxon>Embryophyta</taxon>
        <taxon>Tracheophyta</taxon>
        <taxon>Spermatophyta</taxon>
        <taxon>Magnoliopsida</taxon>
        <taxon>eudicotyledons</taxon>
        <taxon>Gunneridae</taxon>
        <taxon>Pentapetalae</taxon>
        <taxon>rosids</taxon>
        <taxon>fabids</taxon>
        <taxon>Rosales</taxon>
        <taxon>Rosaceae</taxon>
        <taxon>Amygdaloideae</taxon>
        <taxon>Amygdaleae</taxon>
        <taxon>Prunus</taxon>
    </lineage>
</organism>
<dbReference type="EMBL" id="JAJFAZ020000006">
    <property type="protein sequence ID" value="KAI5323233.1"/>
    <property type="molecule type" value="Genomic_DNA"/>
</dbReference>